<evidence type="ECO:0000313" key="2">
    <source>
        <dbReference type="Proteomes" id="UP001515943"/>
    </source>
</evidence>
<keyword evidence="2" id="KW-1185">Reference proteome</keyword>
<evidence type="ECO:0000313" key="1">
    <source>
        <dbReference type="EMBL" id="NKE57148.1"/>
    </source>
</evidence>
<comment type="caution">
    <text evidence="1">The sequence shown here is derived from an EMBL/GenBank/DDBJ whole genome shotgun (WGS) entry which is preliminary data.</text>
</comment>
<accession>A0ABX1FEV2</accession>
<dbReference type="RefSeq" id="WP_167972555.1">
    <property type="nucleotide sequence ID" value="NZ_VSRL01000026.1"/>
</dbReference>
<gene>
    <name evidence="1" type="ORF">FXN61_10000</name>
</gene>
<name>A0ABX1FEV2_9PSEU</name>
<reference evidence="1 2" key="1">
    <citation type="submission" date="2019-08" db="EMBL/GenBank/DDBJ databases">
        <title>Lentzea from Indian Himalayas.</title>
        <authorList>
            <person name="Mandal S."/>
            <person name="Mallick Gupta A."/>
            <person name="Maiti P.K."/>
            <person name="Sarkar J."/>
            <person name="Mandal S."/>
        </authorList>
    </citation>
    <scope>NUCLEOTIDE SEQUENCE [LARGE SCALE GENOMIC DNA]</scope>
    <source>
        <strain evidence="1 2">PSKA42</strain>
    </source>
</reference>
<proteinExistence type="predicted"/>
<sequence length="121" mass="13870">MTYVRFQAALPDRQGRFLGVFALVNMMARRGQLTPAQQVFRRLNNDWYDANFTNPTDVDPTVYDQPGAVAWFRLTSPQLVSRVAGYLEILDAHAVPWERLDSDDPGRIIYKDADQVVVVPW</sequence>
<dbReference type="EMBL" id="VSRL01000026">
    <property type="protein sequence ID" value="NKE57148.1"/>
    <property type="molecule type" value="Genomic_DNA"/>
</dbReference>
<protein>
    <submittedName>
        <fullName evidence="1">Uncharacterized protein</fullName>
    </submittedName>
</protein>
<organism evidence="1 2">
    <name type="scientific">Lentzea indica</name>
    <dbReference type="NCBI Taxonomy" id="2604800"/>
    <lineage>
        <taxon>Bacteria</taxon>
        <taxon>Bacillati</taxon>
        <taxon>Actinomycetota</taxon>
        <taxon>Actinomycetes</taxon>
        <taxon>Pseudonocardiales</taxon>
        <taxon>Pseudonocardiaceae</taxon>
        <taxon>Lentzea</taxon>
    </lineage>
</organism>
<dbReference type="Proteomes" id="UP001515943">
    <property type="component" value="Unassembled WGS sequence"/>
</dbReference>